<protein>
    <submittedName>
        <fullName evidence="2">Testis-expressed sequence 37 protein isoform X3</fullName>
    </submittedName>
</protein>
<dbReference type="Proteomes" id="UP000515140">
    <property type="component" value="Unplaced"/>
</dbReference>
<proteinExistence type="predicted"/>
<evidence type="ECO:0000313" key="1">
    <source>
        <dbReference type="Proteomes" id="UP000515140"/>
    </source>
</evidence>
<evidence type="ECO:0000313" key="2">
    <source>
        <dbReference type="RefSeq" id="XP_020834735.1"/>
    </source>
</evidence>
<gene>
    <name evidence="2" type="primary">TEX37</name>
</gene>
<dbReference type="GeneID" id="110202787"/>
<dbReference type="AlphaFoldDB" id="A0A6P5JKK3"/>
<sequence length="123" mass="13975">MKGFQPTIPLSDPRAGIVPQYRSLWPQAFQGLEGFLYIMEGMLYPSQAPLVLSMYKSSYMADYKDFSNYTPHLENPEEVGGAMNRATSLNSLHRLKFKSKTQILSSCMTVDCSPLADYFLEQF</sequence>
<dbReference type="RefSeq" id="XP_020834735.1">
    <property type="nucleotide sequence ID" value="XM_020979076.1"/>
</dbReference>
<reference evidence="2" key="1">
    <citation type="submission" date="2025-08" db="UniProtKB">
        <authorList>
            <consortium name="RefSeq"/>
        </authorList>
    </citation>
    <scope>IDENTIFICATION</scope>
    <source>
        <tissue evidence="2">Spleen</tissue>
    </source>
</reference>
<dbReference type="CTD" id="200523"/>
<keyword evidence="1" id="KW-1185">Reference proteome</keyword>
<organism evidence="1 2">
    <name type="scientific">Phascolarctos cinereus</name>
    <name type="common">Koala</name>
    <dbReference type="NCBI Taxonomy" id="38626"/>
    <lineage>
        <taxon>Eukaryota</taxon>
        <taxon>Metazoa</taxon>
        <taxon>Chordata</taxon>
        <taxon>Craniata</taxon>
        <taxon>Vertebrata</taxon>
        <taxon>Euteleostomi</taxon>
        <taxon>Mammalia</taxon>
        <taxon>Metatheria</taxon>
        <taxon>Diprotodontia</taxon>
        <taxon>Phascolarctidae</taxon>
        <taxon>Phascolarctos</taxon>
    </lineage>
</organism>
<accession>A0A6P5JKK3</accession>
<name>A0A6P5JKK3_PHACI</name>